<evidence type="ECO:0008006" key="4">
    <source>
        <dbReference type="Google" id="ProtNLM"/>
    </source>
</evidence>
<dbReference type="EMBL" id="BMGC01000004">
    <property type="protein sequence ID" value="GGB22387.1"/>
    <property type="molecule type" value="Genomic_DNA"/>
</dbReference>
<reference evidence="2" key="1">
    <citation type="journal article" date="2014" name="Int. J. Syst. Evol. Microbiol.">
        <title>Complete genome sequence of Corynebacterium casei LMG S-19264T (=DSM 44701T), isolated from a smear-ripened cheese.</title>
        <authorList>
            <consortium name="US DOE Joint Genome Institute (JGI-PGF)"/>
            <person name="Walter F."/>
            <person name="Albersmeier A."/>
            <person name="Kalinowski J."/>
            <person name="Ruckert C."/>
        </authorList>
    </citation>
    <scope>NUCLEOTIDE SEQUENCE</scope>
    <source>
        <strain evidence="2">CGMCC 1.12827</strain>
    </source>
</reference>
<keyword evidence="3" id="KW-1185">Reference proteome</keyword>
<dbReference type="Proteomes" id="UP000621454">
    <property type="component" value="Unassembled WGS sequence"/>
</dbReference>
<accession>A0A916SXP7</accession>
<dbReference type="AlphaFoldDB" id="A0A916SXP7"/>
<gene>
    <name evidence="2" type="ORF">GCM10011489_08210</name>
</gene>
<proteinExistence type="predicted"/>
<name>A0A916SXP7_9ACTN</name>
<reference evidence="2" key="2">
    <citation type="submission" date="2020-09" db="EMBL/GenBank/DDBJ databases">
        <authorList>
            <person name="Sun Q."/>
            <person name="Zhou Y."/>
        </authorList>
    </citation>
    <scope>NUCLEOTIDE SEQUENCE</scope>
    <source>
        <strain evidence="2">CGMCC 1.12827</strain>
    </source>
</reference>
<sequence length="270" mass="29320">MSDIQTYQAPLPEKIQHAKALAESGMIPRVYQREPANVLVAIELGEALGIKPIVAINEINVINGTPSPSASLMVSLARAAGHKVRVHNDESGAGVCEIIRADDPEYTHRSVWDEKKARAAGLWGKGHWGKDPATMLRWRAASECVRLACSEVLGGLKYTPEEVMEMRGRQDFTQPASTPAASITSEPAPTERPKPSIPADLADKIVTSDDVEWLAKSRNYLQRFAESDPESVADHEALIDARLEALTVADEPDAEQPALDVEIEAEAVDA</sequence>
<feature type="region of interest" description="Disordered" evidence="1">
    <location>
        <begin position="170"/>
        <end position="199"/>
    </location>
</feature>
<comment type="caution">
    <text evidence="2">The sequence shown here is derived from an EMBL/GenBank/DDBJ whole genome shotgun (WGS) entry which is preliminary data.</text>
</comment>
<organism evidence="2 3">
    <name type="scientific">Gordonia jinhuaensis</name>
    <dbReference type="NCBI Taxonomy" id="1517702"/>
    <lineage>
        <taxon>Bacteria</taxon>
        <taxon>Bacillati</taxon>
        <taxon>Actinomycetota</taxon>
        <taxon>Actinomycetes</taxon>
        <taxon>Mycobacteriales</taxon>
        <taxon>Gordoniaceae</taxon>
        <taxon>Gordonia</taxon>
    </lineage>
</organism>
<evidence type="ECO:0000313" key="2">
    <source>
        <dbReference type="EMBL" id="GGB22387.1"/>
    </source>
</evidence>
<feature type="compositionally biased region" description="Polar residues" evidence="1">
    <location>
        <begin position="171"/>
        <end position="187"/>
    </location>
</feature>
<evidence type="ECO:0000256" key="1">
    <source>
        <dbReference type="SAM" id="MobiDB-lite"/>
    </source>
</evidence>
<evidence type="ECO:0000313" key="3">
    <source>
        <dbReference type="Proteomes" id="UP000621454"/>
    </source>
</evidence>
<protein>
    <recommendedName>
        <fullName evidence="4">RecT family protein</fullName>
    </recommendedName>
</protein>
<dbReference type="RefSeq" id="WP_188585318.1">
    <property type="nucleotide sequence ID" value="NZ_BMGC01000004.1"/>
</dbReference>